<gene>
    <name evidence="5" type="ORF">AWH56_003830</name>
    <name evidence="4" type="ORF">AWH56_17160</name>
    <name evidence="3" type="ORF">AWH56_17810</name>
</gene>
<dbReference type="OrthoDB" id="9772503at2"/>
<reference evidence="4 6" key="1">
    <citation type="submission" date="2016-10" db="EMBL/GenBank/DDBJ databases">
        <title>Draft genome sequences of four alkaliphilic bacteria belonging to the Anaerobacillus genus.</title>
        <authorList>
            <person name="Bassil N.M."/>
            <person name="Lloyd J.R."/>
        </authorList>
    </citation>
    <scope>NUCLEOTIDE SEQUENCE [LARGE SCALE GENOMIC DNA]</scope>
    <source>
        <strain evidence="4 6">NB2006</strain>
    </source>
</reference>
<dbReference type="EMBL" id="LQXD01000155">
    <property type="protein sequence ID" value="OIJ09244.1"/>
    <property type="molecule type" value="Genomic_DNA"/>
</dbReference>
<dbReference type="Pfam" id="PF25583">
    <property type="entry name" value="WCX"/>
    <property type="match status" value="1"/>
</dbReference>
<feature type="domain" description="WYL" evidence="1">
    <location>
        <begin position="152"/>
        <end position="224"/>
    </location>
</feature>
<reference evidence="5 6" key="3">
    <citation type="journal article" date="2019" name="Int. J. Syst. Evol. Microbiol.">
        <title>Anaerobacillus isosaccharinicus sp. nov., an alkaliphilic bacterium which degrades isosaccharinic acid.</title>
        <authorList>
            <person name="Bassil N.M."/>
            <person name="Lloyd J.R."/>
        </authorList>
    </citation>
    <scope>NUCLEOTIDE SEQUENCE [LARGE SCALE GENOMIC DNA]</scope>
    <source>
        <strain evidence="5 6">NB2006</strain>
    </source>
</reference>
<evidence type="ECO:0000313" key="3">
    <source>
        <dbReference type="EMBL" id="OIJ09244.1"/>
    </source>
</evidence>
<dbReference type="PANTHER" id="PTHR34580:SF1">
    <property type="entry name" value="PROTEIN PAFC"/>
    <property type="match status" value="1"/>
</dbReference>
<dbReference type="InterPro" id="IPR051534">
    <property type="entry name" value="CBASS_pafABC_assoc_protein"/>
</dbReference>
<evidence type="ECO:0000259" key="1">
    <source>
        <dbReference type="Pfam" id="PF13280"/>
    </source>
</evidence>
<dbReference type="EMBL" id="CP063356">
    <property type="protein sequence ID" value="QOY36795.1"/>
    <property type="molecule type" value="Genomic_DNA"/>
</dbReference>
<feature type="domain" description="WCX" evidence="2">
    <location>
        <begin position="255"/>
        <end position="326"/>
    </location>
</feature>
<dbReference type="InterPro" id="IPR057727">
    <property type="entry name" value="WCX_dom"/>
</dbReference>
<organism evidence="4 6">
    <name type="scientific">Anaerobacillus isosaccharinicus</name>
    <dbReference type="NCBI Taxonomy" id="1532552"/>
    <lineage>
        <taxon>Bacteria</taxon>
        <taxon>Bacillati</taxon>
        <taxon>Bacillota</taxon>
        <taxon>Bacilli</taxon>
        <taxon>Bacillales</taxon>
        <taxon>Bacillaceae</taxon>
        <taxon>Anaerobacillus</taxon>
    </lineage>
</organism>
<keyword evidence="6" id="KW-1185">Reference proteome</keyword>
<evidence type="ECO:0000313" key="6">
    <source>
        <dbReference type="Proteomes" id="UP000180175"/>
    </source>
</evidence>
<evidence type="ECO:0000313" key="4">
    <source>
        <dbReference type="EMBL" id="OIJ10025.1"/>
    </source>
</evidence>
<evidence type="ECO:0000313" key="5">
    <source>
        <dbReference type="EMBL" id="QOY36795.1"/>
    </source>
</evidence>
<evidence type="ECO:0000259" key="2">
    <source>
        <dbReference type="Pfam" id="PF25583"/>
    </source>
</evidence>
<dbReference type="EMBL" id="LQXD01000149">
    <property type="protein sequence ID" value="OIJ10025.1"/>
    <property type="molecule type" value="Genomic_DNA"/>
</dbReference>
<sequence>MSNKLSSKERVLILKELLERYTDEENELTIKEIINILNNQFNKVYGFNQKAVKEDLNTFENSQVIDLIVNQDKNGLPKYYSYQNRLFEIQELRLLIDAVVSARFITKVEKENIIIKIKKLTSEHLASKLENQVFIQDNAHSESSKVKYTIYNLHNAINDQKIIQFQYGRYNVDKEFILSRNKQFYYLHPYCLIWNNDYYYLIGWYPEEKELRHYRVDRMVNVKVTDKKFKKENSFDPSKYTKQLFNMYGGEEKWIEIKFKNNLINVIIDRFGKEVPITREGDNDFILKTKAVISDGLVQWLLTCGANAFVLGPTELKKRMMEESQNLYNLYQ</sequence>
<reference evidence="5 6" key="2">
    <citation type="journal article" date="2017" name="Genome Announc.">
        <title>Draft Genome Sequences of Four Alkaliphilic Bacteria Belonging to the Anaerobacillus Genus.</title>
        <authorList>
            <person name="Bassil N.M."/>
            <person name="Lloyd J.R."/>
        </authorList>
    </citation>
    <scope>NUCLEOTIDE SEQUENCE [LARGE SCALE GENOMIC DNA]</scope>
    <source>
        <strain evidence="5 6">NB2006</strain>
    </source>
</reference>
<name>A0A1S2LET6_9BACI</name>
<dbReference type="KEGG" id="aia:AWH56_003830"/>
<dbReference type="RefSeq" id="WP_071318205.1">
    <property type="nucleotide sequence ID" value="NZ_CP063356.2"/>
</dbReference>
<reference evidence="5" key="4">
    <citation type="submission" date="2020-10" db="EMBL/GenBank/DDBJ databases">
        <authorList>
            <person name="Bassil N.M."/>
            <person name="Lloyd J.R."/>
        </authorList>
    </citation>
    <scope>NUCLEOTIDE SEQUENCE</scope>
    <source>
        <strain evidence="5">NB2006</strain>
    </source>
</reference>
<dbReference type="InterPro" id="IPR026881">
    <property type="entry name" value="WYL_dom"/>
</dbReference>
<dbReference type="Proteomes" id="UP000180175">
    <property type="component" value="Chromosome"/>
</dbReference>
<dbReference type="Pfam" id="PF13280">
    <property type="entry name" value="WYL"/>
    <property type="match status" value="1"/>
</dbReference>
<dbReference type="PROSITE" id="PS52050">
    <property type="entry name" value="WYL"/>
    <property type="match status" value="1"/>
</dbReference>
<dbReference type="AlphaFoldDB" id="A0A1S2LET6"/>
<proteinExistence type="predicted"/>
<dbReference type="PANTHER" id="PTHR34580">
    <property type="match status" value="1"/>
</dbReference>
<protein>
    <submittedName>
        <fullName evidence="5">WYL domain-containing protein</fullName>
    </submittedName>
</protein>
<accession>A0A1S2LET6</accession>